<evidence type="ECO:0000256" key="1">
    <source>
        <dbReference type="SAM" id="SignalP"/>
    </source>
</evidence>
<keyword evidence="1" id="KW-0732">Signal</keyword>
<dbReference type="Gene3D" id="1.20.1260.10">
    <property type="match status" value="1"/>
</dbReference>
<comment type="caution">
    <text evidence="3">The sequence shown here is derived from an EMBL/GenBank/DDBJ whole genome shotgun (WGS) entry which is preliminary data.</text>
</comment>
<feature type="signal peptide" evidence="1">
    <location>
        <begin position="1"/>
        <end position="26"/>
    </location>
</feature>
<dbReference type="InterPro" id="IPR005183">
    <property type="entry name" value="DUF305_CopM-like"/>
</dbReference>
<dbReference type="AlphaFoldDB" id="A0A657LYN1"/>
<sequence>MTSKRTIITLALTLAVSLTGPLATQAQETMDHGTMNHGTMDHGSMSMDMGKPKGDDGPSSTAFAAANAKMHAGMDLEFTGNTDVDFVRGMIAHHQGAIDMAKIELEYGKDETLRKLAEDIIAAQEAEIAMMKDWLAKNGG</sequence>
<dbReference type="PANTHER" id="PTHR36933">
    <property type="entry name" value="SLL0788 PROTEIN"/>
    <property type="match status" value="1"/>
</dbReference>
<keyword evidence="4" id="KW-1185">Reference proteome</keyword>
<feature type="domain" description="DUF305" evidence="2">
    <location>
        <begin position="50"/>
        <end position="135"/>
    </location>
</feature>
<accession>A0A657LYN1</accession>
<dbReference type="Pfam" id="PF03713">
    <property type="entry name" value="DUF305"/>
    <property type="match status" value="1"/>
</dbReference>
<dbReference type="Proteomes" id="UP000182661">
    <property type="component" value="Unassembled WGS sequence"/>
</dbReference>
<protein>
    <submittedName>
        <fullName evidence="3">DUF305 domain-containing protein</fullName>
    </submittedName>
</protein>
<proteinExistence type="predicted"/>
<evidence type="ECO:0000313" key="4">
    <source>
        <dbReference type="Proteomes" id="UP000182661"/>
    </source>
</evidence>
<reference evidence="3 4" key="1">
    <citation type="submission" date="2016-02" db="EMBL/GenBank/DDBJ databases">
        <title>Genome sequencing of a beta-galactosidase producing bacteria Rhizobium sp. 59.</title>
        <authorList>
            <person name="Wang D."/>
            <person name="Kot W."/>
            <person name="Qin Y."/>
            <person name="Hansen L."/>
            <person name="Naqvi K."/>
            <person name="Rensing C."/>
        </authorList>
    </citation>
    <scope>NUCLEOTIDE SEQUENCE [LARGE SCALE GENOMIC DNA]</scope>
    <source>
        <strain evidence="3 4">59</strain>
    </source>
</reference>
<dbReference type="InterPro" id="IPR012347">
    <property type="entry name" value="Ferritin-like"/>
</dbReference>
<dbReference type="PANTHER" id="PTHR36933:SF1">
    <property type="entry name" value="SLL0788 PROTEIN"/>
    <property type="match status" value="1"/>
</dbReference>
<name>A0A657LYN1_9HYPH</name>
<evidence type="ECO:0000259" key="2">
    <source>
        <dbReference type="Pfam" id="PF03713"/>
    </source>
</evidence>
<gene>
    <name evidence="3" type="ORF">AX760_10440</name>
</gene>
<evidence type="ECO:0000313" key="3">
    <source>
        <dbReference type="EMBL" id="OJG00575.1"/>
    </source>
</evidence>
<organism evidence="3 4">
    <name type="scientific">Pararhizobium antarcticum</name>
    <dbReference type="NCBI Taxonomy" id="1798805"/>
    <lineage>
        <taxon>Bacteria</taxon>
        <taxon>Pseudomonadati</taxon>
        <taxon>Pseudomonadota</taxon>
        <taxon>Alphaproteobacteria</taxon>
        <taxon>Hyphomicrobiales</taxon>
        <taxon>Rhizobiaceae</taxon>
        <taxon>Rhizobium/Agrobacterium group</taxon>
        <taxon>Pararhizobium</taxon>
    </lineage>
</organism>
<dbReference type="CDD" id="cd00657">
    <property type="entry name" value="Ferritin_like"/>
    <property type="match status" value="1"/>
</dbReference>
<dbReference type="RefSeq" id="WP_071831398.1">
    <property type="nucleotide sequence ID" value="NZ_LSRP01000024.1"/>
</dbReference>
<feature type="chain" id="PRO_5024999841" evidence="1">
    <location>
        <begin position="27"/>
        <end position="140"/>
    </location>
</feature>
<dbReference type="EMBL" id="LSRP01000024">
    <property type="protein sequence ID" value="OJG00575.1"/>
    <property type="molecule type" value="Genomic_DNA"/>
</dbReference>